<feature type="domain" description="Fibronectin type-III" evidence="12">
    <location>
        <begin position="396"/>
        <end position="509"/>
    </location>
</feature>
<keyword evidence="14" id="KW-1185">Reference proteome</keyword>
<dbReference type="Pfam" id="PF00041">
    <property type="entry name" value="fn3"/>
    <property type="match status" value="1"/>
</dbReference>
<dbReference type="AlphaFoldDB" id="A0A7K6S2T1"/>
<keyword evidence="5" id="KW-0677">Repeat</keyword>
<comment type="subcellular location">
    <subcellularLocation>
        <location evidence="1">Membrane</location>
        <topology evidence="1">Single-pass type I membrane protein</topology>
    </subcellularLocation>
</comment>
<evidence type="ECO:0000256" key="10">
    <source>
        <dbReference type="ARBA" id="ARBA00023180"/>
    </source>
</evidence>
<feature type="domain" description="Fibronectin type-III" evidence="12">
    <location>
        <begin position="99"/>
        <end position="195"/>
    </location>
</feature>
<dbReference type="InterPro" id="IPR052672">
    <property type="entry name" value="Type1_Cytokine_Rcpt_Type2"/>
</dbReference>
<dbReference type="InterPro" id="IPR003529">
    <property type="entry name" value="Hematopoietin_rcpt_Gp130_CS"/>
</dbReference>
<dbReference type="Gene3D" id="2.60.40.10">
    <property type="entry name" value="Immunoglobulins"/>
    <property type="match status" value="5"/>
</dbReference>
<dbReference type="Proteomes" id="UP000570016">
    <property type="component" value="Unassembled WGS sequence"/>
</dbReference>
<feature type="non-terminal residue" evidence="13">
    <location>
        <position position="1"/>
    </location>
</feature>
<dbReference type="PANTHER" id="PTHR48423:SF1">
    <property type="entry name" value="INTERLEUKIN-27 RECEPTOR SUBUNIT ALPHA"/>
    <property type="match status" value="1"/>
</dbReference>
<proteinExistence type="inferred from homology"/>
<dbReference type="SMART" id="SM00060">
    <property type="entry name" value="FN3"/>
    <property type="match status" value="3"/>
</dbReference>
<keyword evidence="10" id="KW-0325">Glycoprotein</keyword>
<evidence type="ECO:0000256" key="3">
    <source>
        <dbReference type="ARBA" id="ARBA00022692"/>
    </source>
</evidence>
<evidence type="ECO:0000313" key="13">
    <source>
        <dbReference type="EMBL" id="NWW92616.1"/>
    </source>
</evidence>
<evidence type="ECO:0000256" key="11">
    <source>
        <dbReference type="SAM" id="Phobius"/>
    </source>
</evidence>
<comment type="caution">
    <text evidence="13">The sequence shown here is derived from an EMBL/GenBank/DDBJ whole genome shotgun (WGS) entry which is preliminary data.</text>
</comment>
<evidence type="ECO:0000256" key="1">
    <source>
        <dbReference type="ARBA" id="ARBA00004479"/>
    </source>
</evidence>
<dbReference type="OrthoDB" id="6382334at2759"/>
<evidence type="ECO:0000256" key="2">
    <source>
        <dbReference type="ARBA" id="ARBA00008921"/>
    </source>
</evidence>
<evidence type="ECO:0000256" key="8">
    <source>
        <dbReference type="ARBA" id="ARBA00023157"/>
    </source>
</evidence>
<dbReference type="PROSITE" id="PS50853">
    <property type="entry name" value="FN3"/>
    <property type="match status" value="3"/>
</dbReference>
<feature type="transmembrane region" description="Helical" evidence="11">
    <location>
        <begin position="512"/>
        <end position="532"/>
    </location>
</feature>
<dbReference type="Pfam" id="PF25552">
    <property type="entry name" value="LIFR_D4"/>
    <property type="match status" value="1"/>
</dbReference>
<dbReference type="GO" id="GO:0004896">
    <property type="term" value="F:cytokine receptor activity"/>
    <property type="evidence" value="ECO:0007669"/>
    <property type="project" value="InterPro"/>
</dbReference>
<evidence type="ECO:0000313" key="14">
    <source>
        <dbReference type="Proteomes" id="UP000570016"/>
    </source>
</evidence>
<evidence type="ECO:0000259" key="12">
    <source>
        <dbReference type="PROSITE" id="PS50853"/>
    </source>
</evidence>
<dbReference type="GO" id="GO:0005886">
    <property type="term" value="C:plasma membrane"/>
    <property type="evidence" value="ECO:0007669"/>
    <property type="project" value="UniProtKB-ARBA"/>
</dbReference>
<keyword evidence="8" id="KW-1015">Disulfide bond</keyword>
<gene>
    <name evidence="13" type="primary">Osmr</name>
    <name evidence="13" type="ORF">RHYJUB_R02805</name>
</gene>
<feature type="domain" description="Fibronectin type-III" evidence="12">
    <location>
        <begin position="196"/>
        <end position="296"/>
    </location>
</feature>
<name>A0A7K6S2T1_9AVES</name>
<dbReference type="FunFam" id="2.60.40.10:FF:001286">
    <property type="entry name" value="Oncostatin-M-specific receptor subunit beta"/>
    <property type="match status" value="1"/>
</dbReference>
<dbReference type="PANTHER" id="PTHR48423">
    <property type="entry name" value="INTERLEUKIN-27 RECEPTOR SUBUNIT ALPHA"/>
    <property type="match status" value="1"/>
</dbReference>
<dbReference type="InterPro" id="IPR036116">
    <property type="entry name" value="FN3_sf"/>
</dbReference>
<protein>
    <submittedName>
        <fullName evidence="13">OSMR protein</fullName>
    </submittedName>
</protein>
<accession>A0A7K6S2T1</accession>
<dbReference type="InterPro" id="IPR003961">
    <property type="entry name" value="FN3_dom"/>
</dbReference>
<dbReference type="InterPro" id="IPR013783">
    <property type="entry name" value="Ig-like_fold"/>
</dbReference>
<keyword evidence="6 11" id="KW-1133">Transmembrane helix</keyword>
<organism evidence="13 14">
    <name type="scientific">Rhynochetos jubatus</name>
    <name type="common">kagu</name>
    <dbReference type="NCBI Taxonomy" id="54386"/>
    <lineage>
        <taxon>Eukaryota</taxon>
        <taxon>Metazoa</taxon>
        <taxon>Chordata</taxon>
        <taxon>Craniata</taxon>
        <taxon>Vertebrata</taxon>
        <taxon>Euteleostomi</taxon>
        <taxon>Archelosauria</taxon>
        <taxon>Archosauria</taxon>
        <taxon>Dinosauria</taxon>
        <taxon>Saurischia</taxon>
        <taxon>Theropoda</taxon>
        <taxon>Coelurosauria</taxon>
        <taxon>Aves</taxon>
        <taxon>Neognathae</taxon>
        <taxon>Neoaves</taxon>
        <taxon>Phaethontimorphae</taxon>
        <taxon>Eurypygiformes</taxon>
        <taxon>Rhynochetidae</taxon>
        <taxon>Rhynochetos</taxon>
    </lineage>
</organism>
<dbReference type="SUPFAM" id="SSF49265">
    <property type="entry name" value="Fibronectin type III"/>
    <property type="match status" value="4"/>
</dbReference>
<keyword evidence="3 11" id="KW-0812">Transmembrane</keyword>
<evidence type="ECO:0000256" key="7">
    <source>
        <dbReference type="ARBA" id="ARBA00023136"/>
    </source>
</evidence>
<evidence type="ECO:0000256" key="5">
    <source>
        <dbReference type="ARBA" id="ARBA00022737"/>
    </source>
</evidence>
<dbReference type="EMBL" id="VZRY01004252">
    <property type="protein sequence ID" value="NWW92616.1"/>
    <property type="molecule type" value="Genomic_DNA"/>
</dbReference>
<evidence type="ECO:0000256" key="6">
    <source>
        <dbReference type="ARBA" id="ARBA00022989"/>
    </source>
</evidence>
<dbReference type="PROSITE" id="PS01353">
    <property type="entry name" value="HEMATOPO_REC_L_F2"/>
    <property type="match status" value="1"/>
</dbReference>
<evidence type="ECO:0000256" key="9">
    <source>
        <dbReference type="ARBA" id="ARBA00023170"/>
    </source>
</evidence>
<keyword evidence="9" id="KW-0675">Receptor</keyword>
<keyword evidence="7 11" id="KW-0472">Membrane</keyword>
<dbReference type="FunFam" id="2.60.40.10:FF:001289">
    <property type="entry name" value="Oncostatin-M-specific receptor subunit beta"/>
    <property type="match status" value="1"/>
</dbReference>
<comment type="similarity">
    <text evidence="2">Belongs to the type I cytokine receptor family. Type 2 subfamily.</text>
</comment>
<evidence type="ECO:0000256" key="4">
    <source>
        <dbReference type="ARBA" id="ARBA00022729"/>
    </source>
</evidence>
<reference evidence="13 14" key="1">
    <citation type="submission" date="2019-09" db="EMBL/GenBank/DDBJ databases">
        <title>Bird 10,000 Genomes (B10K) Project - Family phase.</title>
        <authorList>
            <person name="Zhang G."/>
        </authorList>
    </citation>
    <scope>NUCLEOTIDE SEQUENCE [LARGE SCALE GENOMIC DNA]</scope>
    <source>
        <strain evidence="13">B10K-DU-029-58</strain>
        <tissue evidence="13">Muscle</tissue>
    </source>
</reference>
<feature type="non-terminal residue" evidence="13">
    <location>
        <position position="588"/>
    </location>
</feature>
<sequence length="588" mass="66651">EPPDRPSDFSCQTQDLRTVTCTWSQGGDTYLYGRNSPKYTLSEEFSQRTVPCTVSCSEQCSCSWDIGQQRMCNITVTVENPLGKKTAMDVFDVTHRIYPTAPFQLWEESSDTEITLYWKHRNKGMELFCQTEVLRPDGKVQLHNSSDMHLHYASITLGGLQPYTEYTARVHCAAAKHFWRWSEWSEARTIRTREAPPSGRLDIWREITPVLGGRNVTLFWKQSPSFRANGRTISYEVTWEKVEDGSKPESISFSSVYNSTRISIDNHSYRFSIMAKNSVNYSLPSVLIIPRATGNSTELSGSDLKEEQVTGSADGIFVSWEPRHIYGSYIIDWCNFPMLQPCDLQWKKFGPNTSSALINSAAFVPGVRYNFHIYGSVANSAYLLEKKTGYLRELPPLLDPTVEKVELTFNTVTLSWDSYRTNESQPGFVKGYHVYVSPVRGDCSLKGSKKHVLPDDSVLCKYTIENPEEKRYTVNHLLSNTKYRLVVKAYTGGGETPIVNFIHIDTPFNSNMLYLLVLLVIVPSLVAAICCWKMKWVQECCCPVIPSPNKSKVLSFKEFKIGSEKVLKISDCIPDMIAVDGKAEAQKL</sequence>
<keyword evidence="4" id="KW-0732">Signal</keyword>
<dbReference type="CDD" id="cd00063">
    <property type="entry name" value="FN3"/>
    <property type="match status" value="3"/>
</dbReference>